<protein>
    <submittedName>
        <fullName evidence="2">Uncharacterized protein</fullName>
    </submittedName>
</protein>
<dbReference type="AlphaFoldDB" id="A0A9X4YFN3"/>
<keyword evidence="3" id="KW-1185">Reference proteome</keyword>
<proteinExistence type="predicted"/>
<dbReference type="RefSeq" id="WP_160899642.1">
    <property type="nucleotide sequence ID" value="NZ_WMEX01000012.1"/>
</dbReference>
<dbReference type="Proteomes" id="UP000460751">
    <property type="component" value="Unassembled WGS sequence"/>
</dbReference>
<accession>A0A9X4YFN3</accession>
<name>A0A9X4YFN3_9GAMM</name>
<comment type="caution">
    <text evidence="2">The sequence shown here is derived from an EMBL/GenBank/DDBJ whole genome shotgun (WGS) entry which is preliminary data.</text>
</comment>
<evidence type="ECO:0000313" key="3">
    <source>
        <dbReference type="Proteomes" id="UP000460751"/>
    </source>
</evidence>
<evidence type="ECO:0000313" key="2">
    <source>
        <dbReference type="EMBL" id="MYL28148.1"/>
    </source>
</evidence>
<dbReference type="EMBL" id="WMEX01000012">
    <property type="protein sequence ID" value="MYL28148.1"/>
    <property type="molecule type" value="Genomic_DNA"/>
</dbReference>
<organism evidence="2 3">
    <name type="scientific">Vreelandella halophila</name>
    <dbReference type="NCBI Taxonomy" id="86177"/>
    <lineage>
        <taxon>Bacteria</taxon>
        <taxon>Pseudomonadati</taxon>
        <taxon>Pseudomonadota</taxon>
        <taxon>Gammaproteobacteria</taxon>
        <taxon>Oceanospirillales</taxon>
        <taxon>Halomonadaceae</taxon>
        <taxon>Vreelandella</taxon>
    </lineage>
</organism>
<feature type="region of interest" description="Disordered" evidence="1">
    <location>
        <begin position="1"/>
        <end position="22"/>
    </location>
</feature>
<dbReference type="OrthoDB" id="6398789at2"/>
<reference evidence="2 3" key="1">
    <citation type="submission" date="2019-11" db="EMBL/GenBank/DDBJ databases">
        <title>Genome sequences of 17 halophilic strains isolated from different environments.</title>
        <authorList>
            <person name="Furrow R.E."/>
        </authorList>
    </citation>
    <scope>NUCLEOTIDE SEQUENCE [LARGE SCALE GENOMIC DNA]</scope>
    <source>
        <strain evidence="2 3">22507_15_FS</strain>
    </source>
</reference>
<gene>
    <name evidence="2" type="ORF">GLW01_15260</name>
</gene>
<evidence type="ECO:0000256" key="1">
    <source>
        <dbReference type="SAM" id="MobiDB-lite"/>
    </source>
</evidence>
<sequence length="259" mass="29203">MNHAKLMEQRAQALGGESPRARGKSKDLKALEWVWRWDWSSPKIVDQVASPTRRGVARRLIERGLLKEQPTGSGGAKGTAATVVALTPEGRIIVESEIENPEQLSEYPGFRTYRPMQMRHDLLVQGAVAKWLFEGVFIHYQAPSEIAEQSLQGTKHPDAIVIDDEGNRIALELELTAKKARGMDAFAWGLVKALREEQFDQVIVFSPSRAILKCYQQRFQPGAQVKFWTKDLRGRAIPQGVREMPGWVEACILFLEIEV</sequence>